<sequence length="200" mass="22195">MLVAHLLSSCRETACTPFARPHSALVAALGRKSINTFGYPDLFEGTVRPFDMTGTSKEFDSSLTASEIPVLLASKRRLTRSVFSPIQTLVRPSCVHSMTPNQSPYGISTSLSVTSNTWGNFKNLRTFDLFIPMPCSHNEQIGQFDKKKMGPSTLIYCNLFIGTTLPGEANRTTLSPPSSRQLTEEISICSIWQSRWITRI</sequence>
<name>A0A6G1INT8_9PLEO</name>
<protein>
    <submittedName>
        <fullName evidence="1">Uncharacterized protein</fullName>
    </submittedName>
</protein>
<proteinExistence type="predicted"/>
<accession>A0A6G1INT8</accession>
<dbReference type="EMBL" id="MU005600">
    <property type="protein sequence ID" value="KAF2679882.1"/>
    <property type="molecule type" value="Genomic_DNA"/>
</dbReference>
<dbReference type="Proteomes" id="UP000799291">
    <property type="component" value="Unassembled WGS sequence"/>
</dbReference>
<evidence type="ECO:0000313" key="1">
    <source>
        <dbReference type="EMBL" id="KAF2679882.1"/>
    </source>
</evidence>
<keyword evidence="2" id="KW-1185">Reference proteome</keyword>
<dbReference type="AlphaFoldDB" id="A0A6G1INT8"/>
<reference evidence="1" key="1">
    <citation type="journal article" date="2020" name="Stud. Mycol.">
        <title>101 Dothideomycetes genomes: a test case for predicting lifestyles and emergence of pathogens.</title>
        <authorList>
            <person name="Haridas S."/>
            <person name="Albert R."/>
            <person name="Binder M."/>
            <person name="Bloem J."/>
            <person name="Labutti K."/>
            <person name="Salamov A."/>
            <person name="Andreopoulos B."/>
            <person name="Baker S."/>
            <person name="Barry K."/>
            <person name="Bills G."/>
            <person name="Bluhm B."/>
            <person name="Cannon C."/>
            <person name="Castanera R."/>
            <person name="Culley D."/>
            <person name="Daum C."/>
            <person name="Ezra D."/>
            <person name="Gonzalez J."/>
            <person name="Henrissat B."/>
            <person name="Kuo A."/>
            <person name="Liang C."/>
            <person name="Lipzen A."/>
            <person name="Lutzoni F."/>
            <person name="Magnuson J."/>
            <person name="Mondo S."/>
            <person name="Nolan M."/>
            <person name="Ohm R."/>
            <person name="Pangilinan J."/>
            <person name="Park H.-J."/>
            <person name="Ramirez L."/>
            <person name="Alfaro M."/>
            <person name="Sun H."/>
            <person name="Tritt A."/>
            <person name="Yoshinaga Y."/>
            <person name="Zwiers L.-H."/>
            <person name="Turgeon B."/>
            <person name="Goodwin S."/>
            <person name="Spatafora J."/>
            <person name="Crous P."/>
            <person name="Grigoriev I."/>
        </authorList>
    </citation>
    <scope>NUCLEOTIDE SEQUENCE</scope>
    <source>
        <strain evidence="1">CBS 122367</strain>
    </source>
</reference>
<organism evidence="1 2">
    <name type="scientific">Lentithecium fluviatile CBS 122367</name>
    <dbReference type="NCBI Taxonomy" id="1168545"/>
    <lineage>
        <taxon>Eukaryota</taxon>
        <taxon>Fungi</taxon>
        <taxon>Dikarya</taxon>
        <taxon>Ascomycota</taxon>
        <taxon>Pezizomycotina</taxon>
        <taxon>Dothideomycetes</taxon>
        <taxon>Pleosporomycetidae</taxon>
        <taxon>Pleosporales</taxon>
        <taxon>Massarineae</taxon>
        <taxon>Lentitheciaceae</taxon>
        <taxon>Lentithecium</taxon>
    </lineage>
</organism>
<evidence type="ECO:0000313" key="2">
    <source>
        <dbReference type="Proteomes" id="UP000799291"/>
    </source>
</evidence>
<gene>
    <name evidence="1" type="ORF">K458DRAFT_407730</name>
</gene>